<keyword evidence="5" id="KW-0479">Metal-binding</keyword>
<keyword evidence="4" id="KW-0540">Nuclease</keyword>
<accession>A0ABM3IY61</accession>
<feature type="domain" description="DDE Tnp4" evidence="9">
    <location>
        <begin position="174"/>
        <end position="348"/>
    </location>
</feature>
<gene>
    <name evidence="11" type="primary">LOC125775410</name>
</gene>
<evidence type="ECO:0000256" key="1">
    <source>
        <dbReference type="ARBA" id="ARBA00001968"/>
    </source>
</evidence>
<proteinExistence type="inferred from homology"/>
<reference evidence="11" key="2">
    <citation type="submission" date="2025-08" db="UniProtKB">
        <authorList>
            <consortium name="RefSeq"/>
        </authorList>
    </citation>
    <scope>IDENTIFICATION</scope>
    <source>
        <tissue evidence="11">Adult</tissue>
    </source>
</reference>
<keyword evidence="8" id="KW-0472">Membrane</keyword>
<protein>
    <submittedName>
        <fullName evidence="11">Nuclease HARBI1 isoform X1</fullName>
    </submittedName>
</protein>
<dbReference type="PANTHER" id="PTHR22930:SF289">
    <property type="entry name" value="DDE TNP4 DOMAIN-CONTAINING PROTEIN-RELATED"/>
    <property type="match status" value="1"/>
</dbReference>
<dbReference type="GeneID" id="125775410"/>
<keyword evidence="8" id="KW-0812">Transmembrane</keyword>
<evidence type="ECO:0000259" key="9">
    <source>
        <dbReference type="Pfam" id="PF13359"/>
    </source>
</evidence>
<evidence type="ECO:0000256" key="8">
    <source>
        <dbReference type="SAM" id="Phobius"/>
    </source>
</evidence>
<evidence type="ECO:0000256" key="3">
    <source>
        <dbReference type="ARBA" id="ARBA00006958"/>
    </source>
</evidence>
<evidence type="ECO:0000256" key="7">
    <source>
        <dbReference type="ARBA" id="ARBA00023242"/>
    </source>
</evidence>
<dbReference type="RefSeq" id="XP_049301934.1">
    <property type="nucleotide sequence ID" value="XM_049445977.1"/>
</dbReference>
<evidence type="ECO:0000313" key="11">
    <source>
        <dbReference type="RefSeq" id="XP_049301934.1"/>
    </source>
</evidence>
<keyword evidence="10" id="KW-1185">Reference proteome</keyword>
<dbReference type="Proteomes" id="UP001652620">
    <property type="component" value="Chromosome 1"/>
</dbReference>
<feature type="transmembrane region" description="Helical" evidence="8">
    <location>
        <begin position="251"/>
        <end position="270"/>
    </location>
</feature>
<evidence type="ECO:0000256" key="2">
    <source>
        <dbReference type="ARBA" id="ARBA00004123"/>
    </source>
</evidence>
<comment type="cofactor">
    <cofactor evidence="1">
        <name>a divalent metal cation</name>
        <dbReference type="ChEBI" id="CHEBI:60240"/>
    </cofactor>
</comment>
<dbReference type="PANTHER" id="PTHR22930">
    <property type="match status" value="1"/>
</dbReference>
<dbReference type="Pfam" id="PF13359">
    <property type="entry name" value="DDE_Tnp_4"/>
    <property type="match status" value="1"/>
</dbReference>
<dbReference type="InterPro" id="IPR045249">
    <property type="entry name" value="HARBI1-like"/>
</dbReference>
<evidence type="ECO:0000256" key="6">
    <source>
        <dbReference type="ARBA" id="ARBA00022801"/>
    </source>
</evidence>
<evidence type="ECO:0000256" key="5">
    <source>
        <dbReference type="ARBA" id="ARBA00022723"/>
    </source>
</evidence>
<name>A0ABM3IY61_BACDO</name>
<dbReference type="InterPro" id="IPR027806">
    <property type="entry name" value="HARBI1_dom"/>
</dbReference>
<keyword evidence="7" id="KW-0539">Nucleus</keyword>
<comment type="subcellular location">
    <subcellularLocation>
        <location evidence="2">Nucleus</location>
    </subcellularLocation>
</comment>
<organism evidence="10 11">
    <name type="scientific">Bactrocera dorsalis</name>
    <name type="common">Oriental fruit fly</name>
    <name type="synonym">Dacus dorsalis</name>
    <dbReference type="NCBI Taxonomy" id="27457"/>
    <lineage>
        <taxon>Eukaryota</taxon>
        <taxon>Metazoa</taxon>
        <taxon>Ecdysozoa</taxon>
        <taxon>Arthropoda</taxon>
        <taxon>Hexapoda</taxon>
        <taxon>Insecta</taxon>
        <taxon>Pterygota</taxon>
        <taxon>Neoptera</taxon>
        <taxon>Endopterygota</taxon>
        <taxon>Diptera</taxon>
        <taxon>Brachycera</taxon>
        <taxon>Muscomorpha</taxon>
        <taxon>Tephritoidea</taxon>
        <taxon>Tephritidae</taxon>
        <taxon>Bactrocera</taxon>
        <taxon>Bactrocera</taxon>
    </lineage>
</organism>
<evidence type="ECO:0000313" key="10">
    <source>
        <dbReference type="Proteomes" id="UP001652620"/>
    </source>
</evidence>
<evidence type="ECO:0000256" key="4">
    <source>
        <dbReference type="ARBA" id="ARBA00022722"/>
    </source>
</evidence>
<comment type="similarity">
    <text evidence="3">Belongs to the HARBI1 family.</text>
</comment>
<reference evidence="10" key="1">
    <citation type="submission" date="2025-05" db="UniProtKB">
        <authorList>
            <consortium name="RefSeq"/>
        </authorList>
    </citation>
    <scope>NUCLEOTIDE SEQUENCE [LARGE SCALE GENOMIC DNA]</scope>
</reference>
<keyword evidence="6" id="KW-0378">Hydrolase</keyword>
<sequence length="354" mass="40798">MWNCQNCRKIFNKFVSLNIKRLNIKMDPTLFFYLSSSESDSDEKIVRRQLRDRSNPLALPNTAFLKRFRLSKEAFEYVLNNICLTQSDVRAVPPVLQLATTLSHLAGGGYQHSVGSDYLIGICQSTVSKLTSHVLKEMETKLCPQFIRFTPEDSLTCKEWFVQQYKIPGVIGCVDGTHIGLQKPTVNEHMYFNRKGYHSINAMIICDHTYKILAINCQYGGAAHDSFVWKHSDQRRVLEERFQHNRNENSWLLGIFSFCSFYHIYFIYILTGDSGYHLEPWCITPYRNASEGASEAMFNEIHSKARCIVERTIGILKGRWRILGYGSRGRYHPTKVARFANVCAALHNICINLK</sequence>
<keyword evidence="8" id="KW-1133">Transmembrane helix</keyword>